<evidence type="ECO:0000313" key="3">
    <source>
        <dbReference type="EMBL" id="CAH7689874.1"/>
    </source>
</evidence>
<keyword evidence="4" id="KW-1185">Reference proteome</keyword>
<feature type="compositionally biased region" description="Low complexity" evidence="1">
    <location>
        <begin position="56"/>
        <end position="71"/>
    </location>
</feature>
<feature type="region of interest" description="Disordered" evidence="1">
    <location>
        <begin position="53"/>
        <end position="123"/>
    </location>
</feature>
<feature type="compositionally biased region" description="Basic and acidic residues" evidence="1">
    <location>
        <begin position="74"/>
        <end position="87"/>
    </location>
</feature>
<feature type="signal peptide" evidence="2">
    <location>
        <begin position="1"/>
        <end position="31"/>
    </location>
</feature>
<keyword evidence="2" id="KW-0732">Signal</keyword>
<feature type="compositionally biased region" description="Basic and acidic residues" evidence="1">
    <location>
        <begin position="109"/>
        <end position="123"/>
    </location>
</feature>
<evidence type="ECO:0000256" key="1">
    <source>
        <dbReference type="SAM" id="MobiDB-lite"/>
    </source>
</evidence>
<proteinExistence type="predicted"/>
<evidence type="ECO:0008006" key="5">
    <source>
        <dbReference type="Google" id="ProtNLM"/>
    </source>
</evidence>
<evidence type="ECO:0000313" key="4">
    <source>
        <dbReference type="Proteomes" id="UP001153365"/>
    </source>
</evidence>
<name>A0AAV0BT35_PHAPC</name>
<sequence>MKSFVTLPSSSLIALLLIIAIDPIVISSGRASQPLPSPTFNIFKRDFQACCHRQPNQSQTSSNSNLSMTSQCKKTSERKQKIQKVADGRGLSTGRTSEDPGQTVGLDNGCKKSPETDRSGQIA</sequence>
<feature type="chain" id="PRO_5043784846" description="Secreted protein" evidence="2">
    <location>
        <begin position="32"/>
        <end position="123"/>
    </location>
</feature>
<protein>
    <recommendedName>
        <fullName evidence="5">Secreted protein</fullName>
    </recommendedName>
</protein>
<dbReference type="EMBL" id="CALTRL010006147">
    <property type="protein sequence ID" value="CAH7689874.1"/>
    <property type="molecule type" value="Genomic_DNA"/>
</dbReference>
<evidence type="ECO:0000256" key="2">
    <source>
        <dbReference type="SAM" id="SignalP"/>
    </source>
</evidence>
<accession>A0AAV0BT35</accession>
<comment type="caution">
    <text evidence="3">The sequence shown here is derived from an EMBL/GenBank/DDBJ whole genome shotgun (WGS) entry which is preliminary data.</text>
</comment>
<dbReference type="AlphaFoldDB" id="A0AAV0BT35"/>
<gene>
    <name evidence="3" type="ORF">PPACK8108_LOCUS25038</name>
</gene>
<reference evidence="3" key="1">
    <citation type="submission" date="2022-06" db="EMBL/GenBank/DDBJ databases">
        <authorList>
            <consortium name="SYNGENTA / RWTH Aachen University"/>
        </authorList>
    </citation>
    <scope>NUCLEOTIDE SEQUENCE</scope>
</reference>
<dbReference type="Proteomes" id="UP001153365">
    <property type="component" value="Unassembled WGS sequence"/>
</dbReference>
<organism evidence="3 4">
    <name type="scientific">Phakopsora pachyrhizi</name>
    <name type="common">Asian soybean rust disease fungus</name>
    <dbReference type="NCBI Taxonomy" id="170000"/>
    <lineage>
        <taxon>Eukaryota</taxon>
        <taxon>Fungi</taxon>
        <taxon>Dikarya</taxon>
        <taxon>Basidiomycota</taxon>
        <taxon>Pucciniomycotina</taxon>
        <taxon>Pucciniomycetes</taxon>
        <taxon>Pucciniales</taxon>
        <taxon>Phakopsoraceae</taxon>
        <taxon>Phakopsora</taxon>
    </lineage>
</organism>